<dbReference type="EMBL" id="CP002628">
    <property type="protein sequence ID" value="AEB06854.1"/>
    <property type="molecule type" value="Genomic_DNA"/>
</dbReference>
<dbReference type="InterPro" id="IPR036265">
    <property type="entry name" value="HIT-like_sf"/>
</dbReference>
<dbReference type="InterPro" id="IPR001310">
    <property type="entry name" value="Histidine_triad_HIT"/>
</dbReference>
<evidence type="ECO:0000256" key="3">
    <source>
        <dbReference type="PROSITE-ProRule" id="PRU00464"/>
    </source>
</evidence>
<dbReference type="OrthoDB" id="9784774at2"/>
<name>F2NBP5_CORGP</name>
<gene>
    <name evidence="5" type="ordered locus">Corgl_0740</name>
</gene>
<dbReference type="GO" id="GO:0003824">
    <property type="term" value="F:catalytic activity"/>
    <property type="evidence" value="ECO:0007669"/>
    <property type="project" value="InterPro"/>
</dbReference>
<dbReference type="PRINTS" id="PR00332">
    <property type="entry name" value="HISTRIAD"/>
</dbReference>
<proteinExistence type="predicted"/>
<dbReference type="HOGENOM" id="CLU_056776_8_1_11"/>
<dbReference type="Gene3D" id="3.30.428.10">
    <property type="entry name" value="HIT-like"/>
    <property type="match status" value="1"/>
</dbReference>
<feature type="active site" description="Tele-AMP-histidine intermediate" evidence="1">
    <location>
        <position position="97"/>
    </location>
</feature>
<dbReference type="PROSITE" id="PS51084">
    <property type="entry name" value="HIT_2"/>
    <property type="match status" value="1"/>
</dbReference>
<evidence type="ECO:0000313" key="5">
    <source>
        <dbReference type="EMBL" id="AEB06854.1"/>
    </source>
</evidence>
<accession>F2NBP5</accession>
<evidence type="ECO:0000256" key="1">
    <source>
        <dbReference type="PIRSR" id="PIRSR601310-1"/>
    </source>
</evidence>
<organism evidence="5 6">
    <name type="scientific">Coriobacterium glomerans (strain ATCC 49209 / DSM 20642 / JCM 10262 / PW2)</name>
    <dbReference type="NCBI Taxonomy" id="700015"/>
    <lineage>
        <taxon>Bacteria</taxon>
        <taxon>Bacillati</taxon>
        <taxon>Actinomycetota</taxon>
        <taxon>Coriobacteriia</taxon>
        <taxon>Coriobacteriales</taxon>
        <taxon>Coriobacteriaceae</taxon>
        <taxon>Coriobacterium</taxon>
    </lineage>
</organism>
<dbReference type="eggNOG" id="COG0537">
    <property type="taxonomic scope" value="Bacteria"/>
</dbReference>
<keyword evidence="6" id="KW-1185">Reference proteome</keyword>
<dbReference type="InterPro" id="IPR011146">
    <property type="entry name" value="HIT-like"/>
</dbReference>
<evidence type="ECO:0000313" key="6">
    <source>
        <dbReference type="Proteomes" id="UP000006851"/>
    </source>
</evidence>
<sequence length="111" mass="12085">MQDCIFCRIAAHEITARVVYEDDEVIAFDDNSPQAPVHTLVVPKHHYDSIIDDVPGETLAAMARAVRVVAERKGLKDGFRVITNTGEAAGQTVGHLHFHVLGGKDLAAKLI</sequence>
<dbReference type="RefSeq" id="WP_013708597.1">
    <property type="nucleotide sequence ID" value="NC_015389.1"/>
</dbReference>
<feature type="short sequence motif" description="Histidine triad motif" evidence="2 3">
    <location>
        <begin position="95"/>
        <end position="99"/>
    </location>
</feature>
<reference evidence="6" key="1">
    <citation type="journal article" date="2013" name="Stand. Genomic Sci.">
        <title>Complete genome sequence of Coriobacterium glomerans type strain (PW2(T)) from the midgut of Pyrrhocoris apterus L. (red soldier bug).</title>
        <authorList>
            <person name="Stackebrandt E."/>
            <person name="Zeytun A."/>
            <person name="Lapidus A."/>
            <person name="Nolan M."/>
            <person name="Lucas S."/>
            <person name="Hammon N."/>
            <person name="Deshpande S."/>
            <person name="Cheng J.F."/>
            <person name="Tapia R."/>
            <person name="Goodwin L.A."/>
            <person name="Pitluck S."/>
            <person name="Liolios K."/>
            <person name="Pagani I."/>
            <person name="Ivanova N."/>
            <person name="Mavromatis K."/>
            <person name="Mikhailova N."/>
            <person name="Huntemann M."/>
            <person name="Pati A."/>
            <person name="Chen A."/>
            <person name="Palaniappan K."/>
            <person name="Chang Y.J."/>
            <person name="Land M."/>
            <person name="Hauser L."/>
            <person name="Rohde M."/>
            <person name="Pukall R."/>
            <person name="Goker M."/>
            <person name="Detter J.C."/>
            <person name="Woyke T."/>
            <person name="Bristow J."/>
            <person name="Eisen J.A."/>
            <person name="Markowitz V."/>
            <person name="Hugenholtz P."/>
            <person name="Kyrpides N.C."/>
            <person name="Klenk H.P."/>
        </authorList>
    </citation>
    <scope>NUCLEOTIDE SEQUENCE</scope>
    <source>
        <strain evidence="6">ATCC 49209 / DSM 20642 / JCM 10262 / PW2</strain>
    </source>
</reference>
<dbReference type="Proteomes" id="UP000006851">
    <property type="component" value="Chromosome"/>
</dbReference>
<dbReference type="Pfam" id="PF01230">
    <property type="entry name" value="HIT"/>
    <property type="match status" value="1"/>
</dbReference>
<dbReference type="AlphaFoldDB" id="F2NBP5"/>
<dbReference type="KEGG" id="cgo:Corgl_0740"/>
<dbReference type="InterPro" id="IPR019808">
    <property type="entry name" value="Histidine_triad_CS"/>
</dbReference>
<dbReference type="PANTHER" id="PTHR23089">
    <property type="entry name" value="HISTIDINE TRIAD HIT PROTEIN"/>
    <property type="match status" value="1"/>
</dbReference>
<evidence type="ECO:0000256" key="2">
    <source>
        <dbReference type="PIRSR" id="PIRSR601310-3"/>
    </source>
</evidence>
<dbReference type="SUPFAM" id="SSF54197">
    <property type="entry name" value="HIT-like"/>
    <property type="match status" value="1"/>
</dbReference>
<protein>
    <submittedName>
        <fullName evidence="5">Histidine triad (HIT) protein</fullName>
    </submittedName>
</protein>
<evidence type="ECO:0000259" key="4">
    <source>
        <dbReference type="PROSITE" id="PS51084"/>
    </source>
</evidence>
<dbReference type="STRING" id="700015.Corgl_0740"/>
<dbReference type="PROSITE" id="PS00892">
    <property type="entry name" value="HIT_1"/>
    <property type="match status" value="1"/>
</dbReference>
<feature type="domain" description="HIT" evidence="4">
    <location>
        <begin position="5"/>
        <end position="111"/>
    </location>
</feature>